<evidence type="ECO:0000256" key="2">
    <source>
        <dbReference type="HAMAP-Rule" id="MF_00163"/>
    </source>
</evidence>
<dbReference type="STRING" id="1802517.A2892_04695"/>
<evidence type="ECO:0000313" key="3">
    <source>
        <dbReference type="EMBL" id="OGM59614.1"/>
    </source>
</evidence>
<comment type="function">
    <text evidence="2">Removes the formyl group from the N-terminal Met of newly synthesized proteins. Requires at least a dipeptide for an efficient rate of reaction. N-terminal L-methionine is a prerequisite for activity but the enzyme has broad specificity at other positions.</text>
</comment>
<dbReference type="NCBIfam" id="TIGR00079">
    <property type="entry name" value="pept_deformyl"/>
    <property type="match status" value="1"/>
</dbReference>
<keyword evidence="2" id="KW-0479">Metal-binding</keyword>
<dbReference type="InterPro" id="IPR023635">
    <property type="entry name" value="Peptide_deformylase"/>
</dbReference>
<dbReference type="InterPro" id="IPR036821">
    <property type="entry name" value="Peptide_deformylase_sf"/>
</dbReference>
<dbReference type="Pfam" id="PF01327">
    <property type="entry name" value="Pep_deformylase"/>
    <property type="match status" value="1"/>
</dbReference>
<protein>
    <recommendedName>
        <fullName evidence="2">Peptide deformylase</fullName>
        <shortName evidence="2">PDF</shortName>
        <ecNumber evidence="2">3.5.1.88</ecNumber>
    </recommendedName>
    <alternativeName>
        <fullName evidence="2">Polypeptide deformylase</fullName>
    </alternativeName>
</protein>
<dbReference type="GO" id="GO:0006412">
    <property type="term" value="P:translation"/>
    <property type="evidence" value="ECO:0007669"/>
    <property type="project" value="UniProtKB-UniRule"/>
</dbReference>
<reference evidence="3 4" key="1">
    <citation type="journal article" date="2016" name="Nat. Commun.">
        <title>Thousands of microbial genomes shed light on interconnected biogeochemical processes in an aquifer system.</title>
        <authorList>
            <person name="Anantharaman K."/>
            <person name="Brown C.T."/>
            <person name="Hug L.A."/>
            <person name="Sharon I."/>
            <person name="Castelle C.J."/>
            <person name="Probst A.J."/>
            <person name="Thomas B.C."/>
            <person name="Singh A."/>
            <person name="Wilkins M.J."/>
            <person name="Karaoz U."/>
            <person name="Brodie E.L."/>
            <person name="Williams K.H."/>
            <person name="Hubbard S.S."/>
            <person name="Banfield J.F."/>
        </authorList>
    </citation>
    <scope>NUCLEOTIDE SEQUENCE [LARGE SCALE GENOMIC DNA]</scope>
</reference>
<proteinExistence type="inferred from homology"/>
<dbReference type="AlphaFoldDB" id="A0A1F8B6E5"/>
<dbReference type="Proteomes" id="UP000176404">
    <property type="component" value="Unassembled WGS sequence"/>
</dbReference>
<sequence length="176" mass="20324">MIRQVLKTTEPRLRDKSKPVKKIDKKIKLLVRDLKNTLSAQSNPEGIGLAAPQIGKNLKVFIIKPAKDIKTIINPKIVEISAKKFSKKKKKEKIMEGCLSLPHFYGPLKRPPKIKIEYLDEDGNKKIDTFEGLEAQIIQHEIDHLEGVLFIDRLLEQKEKLYEYVDGEWEEVDLII</sequence>
<dbReference type="Gene3D" id="3.90.45.10">
    <property type="entry name" value="Peptide deformylase"/>
    <property type="match status" value="1"/>
</dbReference>
<feature type="binding site" evidence="2">
    <location>
        <position position="144"/>
    </location>
    <ligand>
        <name>Fe cation</name>
        <dbReference type="ChEBI" id="CHEBI:24875"/>
    </ligand>
</feature>
<evidence type="ECO:0000256" key="1">
    <source>
        <dbReference type="ARBA" id="ARBA00010759"/>
    </source>
</evidence>
<dbReference type="EC" id="3.5.1.88" evidence="2"/>
<accession>A0A1F8B6E5</accession>
<dbReference type="PANTHER" id="PTHR10458">
    <property type="entry name" value="PEPTIDE DEFORMYLASE"/>
    <property type="match status" value="1"/>
</dbReference>
<dbReference type="PIRSF" id="PIRSF004749">
    <property type="entry name" value="Pep_def"/>
    <property type="match status" value="1"/>
</dbReference>
<dbReference type="PANTHER" id="PTHR10458:SF22">
    <property type="entry name" value="PEPTIDE DEFORMYLASE"/>
    <property type="match status" value="1"/>
</dbReference>
<dbReference type="GO" id="GO:0042586">
    <property type="term" value="F:peptide deformylase activity"/>
    <property type="evidence" value="ECO:0007669"/>
    <property type="project" value="UniProtKB-UniRule"/>
</dbReference>
<keyword evidence="2" id="KW-0648">Protein biosynthesis</keyword>
<gene>
    <name evidence="2" type="primary">def</name>
    <name evidence="3" type="ORF">A2892_04695</name>
</gene>
<evidence type="ECO:0000313" key="4">
    <source>
        <dbReference type="Proteomes" id="UP000176404"/>
    </source>
</evidence>
<dbReference type="CDD" id="cd00487">
    <property type="entry name" value="Pep_deformylase"/>
    <property type="match status" value="1"/>
</dbReference>
<keyword evidence="2" id="KW-0378">Hydrolase</keyword>
<dbReference type="PRINTS" id="PR01576">
    <property type="entry name" value="PDEFORMYLASE"/>
</dbReference>
<comment type="catalytic activity">
    <reaction evidence="2">
        <text>N-terminal N-formyl-L-methionyl-[peptide] + H2O = N-terminal L-methionyl-[peptide] + formate</text>
        <dbReference type="Rhea" id="RHEA:24420"/>
        <dbReference type="Rhea" id="RHEA-COMP:10639"/>
        <dbReference type="Rhea" id="RHEA-COMP:10640"/>
        <dbReference type="ChEBI" id="CHEBI:15377"/>
        <dbReference type="ChEBI" id="CHEBI:15740"/>
        <dbReference type="ChEBI" id="CHEBI:49298"/>
        <dbReference type="ChEBI" id="CHEBI:64731"/>
        <dbReference type="EC" id="3.5.1.88"/>
    </reaction>
</comment>
<dbReference type="SUPFAM" id="SSF56420">
    <property type="entry name" value="Peptide deformylase"/>
    <property type="match status" value="1"/>
</dbReference>
<feature type="binding site" evidence="2">
    <location>
        <position position="98"/>
    </location>
    <ligand>
        <name>Fe cation</name>
        <dbReference type="ChEBI" id="CHEBI:24875"/>
    </ligand>
</feature>
<comment type="similarity">
    <text evidence="1 2">Belongs to the polypeptide deformylase family.</text>
</comment>
<comment type="caution">
    <text evidence="3">The sequence shown here is derived from an EMBL/GenBank/DDBJ whole genome shotgun (WGS) entry which is preliminary data.</text>
</comment>
<name>A0A1F8B6E5_9BACT</name>
<feature type="active site" evidence="2">
    <location>
        <position position="141"/>
    </location>
</feature>
<keyword evidence="2" id="KW-0408">Iron</keyword>
<dbReference type="NCBIfam" id="NF001159">
    <property type="entry name" value="PRK00150.1-3"/>
    <property type="match status" value="1"/>
</dbReference>
<organism evidence="3 4">
    <name type="scientific">Candidatus Woesebacteria bacterium RIFCSPLOWO2_01_FULL_39_10b</name>
    <dbReference type="NCBI Taxonomy" id="1802517"/>
    <lineage>
        <taxon>Bacteria</taxon>
        <taxon>Candidatus Woeseibacteriota</taxon>
    </lineage>
</organism>
<dbReference type="HAMAP" id="MF_00163">
    <property type="entry name" value="Pep_deformylase"/>
    <property type="match status" value="1"/>
</dbReference>
<comment type="cofactor">
    <cofactor evidence="2">
        <name>Fe(2+)</name>
        <dbReference type="ChEBI" id="CHEBI:29033"/>
    </cofactor>
    <text evidence="2">Binds 1 Fe(2+) ion.</text>
</comment>
<dbReference type="GO" id="GO:0046872">
    <property type="term" value="F:metal ion binding"/>
    <property type="evidence" value="ECO:0007669"/>
    <property type="project" value="UniProtKB-KW"/>
</dbReference>
<feature type="binding site" evidence="2">
    <location>
        <position position="140"/>
    </location>
    <ligand>
        <name>Fe cation</name>
        <dbReference type="ChEBI" id="CHEBI:24875"/>
    </ligand>
</feature>
<dbReference type="EMBL" id="MGHD01000018">
    <property type="protein sequence ID" value="OGM59614.1"/>
    <property type="molecule type" value="Genomic_DNA"/>
</dbReference>